<keyword evidence="1 5" id="KW-0768">Sushi</keyword>
<sequence>AGDRAMARARPSALPPGLLLLLLLLLALLCPATRGDCGQPPEVINAKPILQGQTSFPEKSIVTYKCDNGFMKIPGQPDSTICLSTGEWSEILEFCNRSCNVPPRLSFASLKPVYGRQNYFPVGSIVEYECRPGYLRDPSLSRKVTCLQSLQWSKPAEFCKSEYNFKSNLGHLIFIFYSLTNFTYRLVGSDSSFCSVIENTVGWSDPLPECIEIFCPKPPKIDNGIIQDERENYGYRQSITYVCDKGFTLVGKSSIYCDMNDDQGEWSDQPPQCIGNDPRVRIPSTLQKPSTINTSIPPTPQKPSTGNIPATEIPPTPQKPSKYLHGVQRFTSAHITATSHVPVTKTTTRFHSTRTATERKEISTSDLFYDCLTVLTILC</sequence>
<dbReference type="PROSITE" id="PS50923">
    <property type="entry name" value="SUSHI"/>
    <property type="match status" value="3"/>
</dbReference>
<feature type="domain" description="Sushi" evidence="7">
    <location>
        <begin position="35"/>
        <end position="97"/>
    </location>
</feature>
<reference evidence="8" key="1">
    <citation type="submission" date="2025-08" db="UniProtKB">
        <authorList>
            <consortium name="Ensembl"/>
        </authorList>
    </citation>
    <scope>IDENTIFICATION</scope>
</reference>
<dbReference type="SMART" id="SM00032">
    <property type="entry name" value="CCP"/>
    <property type="match status" value="3"/>
</dbReference>
<dbReference type="InterPro" id="IPR051277">
    <property type="entry name" value="SEZ6_CSMD_C4BPB_Regulators"/>
</dbReference>
<dbReference type="GeneTree" id="ENSGT00940000162307"/>
<evidence type="ECO:0000259" key="7">
    <source>
        <dbReference type="PROSITE" id="PS50923"/>
    </source>
</evidence>
<dbReference type="InterPro" id="IPR000436">
    <property type="entry name" value="Sushi_SCR_CCP_dom"/>
</dbReference>
<name>A0A8C5KGN0_JACJA</name>
<evidence type="ECO:0000256" key="3">
    <source>
        <dbReference type="ARBA" id="ARBA00022737"/>
    </source>
</evidence>
<dbReference type="SUPFAM" id="SSF57535">
    <property type="entry name" value="Complement control module/SCR domain"/>
    <property type="match status" value="4"/>
</dbReference>
<dbReference type="AlphaFoldDB" id="A0A8C5KGN0"/>
<dbReference type="Gene3D" id="2.10.70.10">
    <property type="entry name" value="Complement Module, domain 1"/>
    <property type="match status" value="3"/>
</dbReference>
<dbReference type="CDD" id="cd00033">
    <property type="entry name" value="CCP"/>
    <property type="match status" value="3"/>
</dbReference>
<dbReference type="Ensembl" id="ENSJJAT00000016349.1">
    <property type="protein sequence ID" value="ENSJJAP00000009897.1"/>
    <property type="gene ID" value="ENSJJAG00000013639.1"/>
</dbReference>
<organism evidence="8 9">
    <name type="scientific">Jaculus jaculus</name>
    <name type="common">Lesser Egyptian jerboa</name>
    <dbReference type="NCBI Taxonomy" id="51337"/>
    <lineage>
        <taxon>Eukaryota</taxon>
        <taxon>Metazoa</taxon>
        <taxon>Chordata</taxon>
        <taxon>Craniata</taxon>
        <taxon>Vertebrata</taxon>
        <taxon>Euteleostomi</taxon>
        <taxon>Mammalia</taxon>
        <taxon>Eutheria</taxon>
        <taxon>Euarchontoglires</taxon>
        <taxon>Glires</taxon>
        <taxon>Rodentia</taxon>
        <taxon>Myomorpha</taxon>
        <taxon>Dipodoidea</taxon>
        <taxon>Dipodidae</taxon>
        <taxon>Dipodinae</taxon>
        <taxon>Jaculus</taxon>
    </lineage>
</organism>
<dbReference type="OMA" id="PTCTEIF"/>
<dbReference type="InterPro" id="IPR035976">
    <property type="entry name" value="Sushi/SCR/CCP_sf"/>
</dbReference>
<evidence type="ECO:0000256" key="4">
    <source>
        <dbReference type="ARBA" id="ARBA00023157"/>
    </source>
</evidence>
<proteinExistence type="predicted"/>
<accession>A0A8C5KGN0</accession>
<dbReference type="Pfam" id="PF00084">
    <property type="entry name" value="Sushi"/>
    <property type="match status" value="3"/>
</dbReference>
<evidence type="ECO:0000256" key="5">
    <source>
        <dbReference type="PROSITE-ProRule" id="PRU00302"/>
    </source>
</evidence>
<feature type="chain" id="PRO_5034734131" description="Sushi domain-containing protein" evidence="6">
    <location>
        <begin position="36"/>
        <end position="379"/>
    </location>
</feature>
<feature type="domain" description="Sushi" evidence="7">
    <location>
        <begin position="213"/>
        <end position="275"/>
    </location>
</feature>
<feature type="domain" description="Sushi" evidence="7">
    <location>
        <begin position="98"/>
        <end position="161"/>
    </location>
</feature>
<dbReference type="Proteomes" id="UP000694385">
    <property type="component" value="Unassembled WGS sequence"/>
</dbReference>
<dbReference type="FunFam" id="2.10.70.10:FF:000014">
    <property type="entry name" value="Membrane cofactor protein"/>
    <property type="match status" value="1"/>
</dbReference>
<dbReference type="PANTHER" id="PTHR45656:SF15">
    <property type="entry name" value="SUSHI DOMAIN-CONTAINING PROTEIN"/>
    <property type="match status" value="1"/>
</dbReference>
<evidence type="ECO:0000313" key="8">
    <source>
        <dbReference type="Ensembl" id="ENSJJAP00000009897.1"/>
    </source>
</evidence>
<keyword evidence="3" id="KW-0677">Repeat</keyword>
<evidence type="ECO:0000256" key="2">
    <source>
        <dbReference type="ARBA" id="ARBA00022729"/>
    </source>
</evidence>
<feature type="signal peptide" evidence="6">
    <location>
        <begin position="1"/>
        <end position="35"/>
    </location>
</feature>
<keyword evidence="9" id="KW-1185">Reference proteome</keyword>
<evidence type="ECO:0000313" key="9">
    <source>
        <dbReference type="Proteomes" id="UP000694385"/>
    </source>
</evidence>
<keyword evidence="4" id="KW-1015">Disulfide bond</keyword>
<comment type="caution">
    <text evidence="5">Lacks conserved residue(s) required for the propagation of feature annotation.</text>
</comment>
<protein>
    <recommendedName>
        <fullName evidence="7">Sushi domain-containing protein</fullName>
    </recommendedName>
</protein>
<evidence type="ECO:0000256" key="6">
    <source>
        <dbReference type="SAM" id="SignalP"/>
    </source>
</evidence>
<reference evidence="8" key="2">
    <citation type="submission" date="2025-09" db="UniProtKB">
        <authorList>
            <consortium name="Ensembl"/>
        </authorList>
    </citation>
    <scope>IDENTIFICATION</scope>
</reference>
<keyword evidence="2 6" id="KW-0732">Signal</keyword>
<dbReference type="PANTHER" id="PTHR45656">
    <property type="entry name" value="PROTEIN CBR-CLEC-78"/>
    <property type="match status" value="1"/>
</dbReference>
<evidence type="ECO:0000256" key="1">
    <source>
        <dbReference type="ARBA" id="ARBA00022659"/>
    </source>
</evidence>